<protein>
    <submittedName>
        <fullName evidence="3">Uncharacterized protein</fullName>
    </submittedName>
</protein>
<sequence>SNDTGAVSEPSLGTAPIGLQGTPVCTVPLLAINSRHRNPLPSELLPEITATAAAQYGTSPPYLPANARPPALTAMAVSSGLPGGETTTPFAAAAGMAIPAVPLAAAAPSGSPPQLTSSNGSSVEIDAVLRSRVATRRSLQPSEAFLSGKIDCTTLNGAGPVTHGSVHHPRVVAALQAAGLMANLNVPPPAPAISSDGGSRDRPSRQSPARSPAAARYRPSGKNTYQPTSAEVLLAKSIGMSQGTSTAAAAAKGYGSSGNVHMLSAATRELASADRGGGGAAATAGNRTPQSDRRLSSPPPLAAMMAALVEDFEPRVVSYSSSGPGGGYAPTVASVKWPSPQSPPPMTGIRPYDSGCGNGAAAAAAAAASGGMDALLERLAAEAFPSSPSSQTPSLTVSEAVPRAMSTAGGHVQGHLQSFVTPAAAVTTGKNDASGGGGGGELHSPPRAKNAPSAAMVDEGVREQLQQLQQQLQRVQEQVAAVLSG</sequence>
<accession>A0A8J4GCR9</accession>
<dbReference type="AlphaFoldDB" id="A0A8J4GCR9"/>
<feature type="region of interest" description="Disordered" evidence="2">
    <location>
        <begin position="428"/>
        <end position="457"/>
    </location>
</feature>
<reference evidence="3" key="1">
    <citation type="journal article" date="2021" name="Proc. Natl. Acad. Sci. U.S.A.">
        <title>Three genomes in the algal genus Volvox reveal the fate of a haploid sex-determining region after a transition to homothallism.</title>
        <authorList>
            <person name="Yamamoto K."/>
            <person name="Hamaji T."/>
            <person name="Kawai-Toyooka H."/>
            <person name="Matsuzaki R."/>
            <person name="Takahashi F."/>
            <person name="Nishimura Y."/>
            <person name="Kawachi M."/>
            <person name="Noguchi H."/>
            <person name="Minakuchi Y."/>
            <person name="Umen J.G."/>
            <person name="Toyoda A."/>
            <person name="Nozaki H."/>
        </authorList>
    </citation>
    <scope>NUCLEOTIDE SEQUENCE</scope>
    <source>
        <strain evidence="3">NIES-3785</strain>
    </source>
</reference>
<feature type="non-terminal residue" evidence="3">
    <location>
        <position position="485"/>
    </location>
</feature>
<feature type="compositionally biased region" description="Low complexity" evidence="2">
    <location>
        <begin position="205"/>
        <end position="220"/>
    </location>
</feature>
<feature type="region of interest" description="Disordered" evidence="2">
    <location>
        <begin position="271"/>
        <end position="298"/>
    </location>
</feature>
<organism evidence="3 4">
    <name type="scientific">Volvox reticuliferus</name>
    <dbReference type="NCBI Taxonomy" id="1737510"/>
    <lineage>
        <taxon>Eukaryota</taxon>
        <taxon>Viridiplantae</taxon>
        <taxon>Chlorophyta</taxon>
        <taxon>core chlorophytes</taxon>
        <taxon>Chlorophyceae</taxon>
        <taxon>CS clade</taxon>
        <taxon>Chlamydomonadales</taxon>
        <taxon>Volvocaceae</taxon>
        <taxon>Volvox</taxon>
    </lineage>
</organism>
<feature type="region of interest" description="Disordered" evidence="2">
    <location>
        <begin position="188"/>
        <end position="226"/>
    </location>
</feature>
<keyword evidence="1" id="KW-0175">Coiled coil</keyword>
<evidence type="ECO:0000313" key="4">
    <source>
        <dbReference type="Proteomes" id="UP000722791"/>
    </source>
</evidence>
<dbReference type="EMBL" id="BNCQ01000016">
    <property type="protein sequence ID" value="GIM04497.1"/>
    <property type="molecule type" value="Genomic_DNA"/>
</dbReference>
<evidence type="ECO:0000313" key="3">
    <source>
        <dbReference type="EMBL" id="GIM04497.1"/>
    </source>
</evidence>
<evidence type="ECO:0000256" key="2">
    <source>
        <dbReference type="SAM" id="MobiDB-lite"/>
    </source>
</evidence>
<feature type="non-terminal residue" evidence="3">
    <location>
        <position position="1"/>
    </location>
</feature>
<proteinExistence type="predicted"/>
<evidence type="ECO:0000256" key="1">
    <source>
        <dbReference type="SAM" id="Coils"/>
    </source>
</evidence>
<feature type="coiled-coil region" evidence="1">
    <location>
        <begin position="458"/>
        <end position="485"/>
    </location>
</feature>
<name>A0A8J4GCR9_9CHLO</name>
<gene>
    <name evidence="3" type="ORF">Vretimale_9057</name>
</gene>
<dbReference type="Proteomes" id="UP000722791">
    <property type="component" value="Unassembled WGS sequence"/>
</dbReference>
<comment type="caution">
    <text evidence="3">The sequence shown here is derived from an EMBL/GenBank/DDBJ whole genome shotgun (WGS) entry which is preliminary data.</text>
</comment>